<reference evidence="4 5" key="1">
    <citation type="journal article" date="2020" name="Nat. Food">
        <title>A phased Vanilla planifolia genome enables genetic improvement of flavour and production.</title>
        <authorList>
            <person name="Hasing T."/>
            <person name="Tang H."/>
            <person name="Brym M."/>
            <person name="Khazi F."/>
            <person name="Huang T."/>
            <person name="Chambers A.H."/>
        </authorList>
    </citation>
    <scope>NUCLEOTIDE SEQUENCE [LARGE SCALE GENOMIC DNA]</scope>
    <source>
        <tissue evidence="4">Leaf</tissue>
    </source>
</reference>
<dbReference type="AlphaFoldDB" id="A0A835QSC2"/>
<dbReference type="EMBL" id="JADCNL010000007">
    <property type="protein sequence ID" value="KAG0473972.1"/>
    <property type="molecule type" value="Genomic_DNA"/>
</dbReference>
<evidence type="ECO:0000256" key="3">
    <source>
        <dbReference type="SAM" id="MobiDB-lite"/>
    </source>
</evidence>
<dbReference type="PANTHER" id="PTHR33172">
    <property type="entry name" value="OS08G0516900 PROTEIN"/>
    <property type="match status" value="1"/>
</dbReference>
<feature type="region of interest" description="Disordered" evidence="3">
    <location>
        <begin position="14"/>
        <end position="61"/>
    </location>
</feature>
<evidence type="ECO:0000256" key="2">
    <source>
        <dbReference type="ARBA" id="ARBA00023242"/>
    </source>
</evidence>
<dbReference type="GO" id="GO:0005634">
    <property type="term" value="C:nucleus"/>
    <property type="evidence" value="ECO:0007669"/>
    <property type="project" value="UniProtKB-SubCell"/>
</dbReference>
<accession>A0A835QSC2</accession>
<dbReference type="InterPro" id="IPR051992">
    <property type="entry name" value="OxStress_Response_Reg"/>
</dbReference>
<dbReference type="OrthoDB" id="1839683at2759"/>
<dbReference type="GO" id="GO:0006950">
    <property type="term" value="P:response to stress"/>
    <property type="evidence" value="ECO:0007669"/>
    <property type="project" value="UniProtKB-ARBA"/>
</dbReference>
<name>A0A835QSC2_VANPL</name>
<proteinExistence type="predicted"/>
<dbReference type="Proteomes" id="UP000636800">
    <property type="component" value="Chromosome 7"/>
</dbReference>
<keyword evidence="2" id="KW-0539">Nucleus</keyword>
<evidence type="ECO:0000313" key="5">
    <source>
        <dbReference type="Proteomes" id="UP000636800"/>
    </source>
</evidence>
<keyword evidence="5" id="KW-1185">Reference proteome</keyword>
<dbReference type="PANTHER" id="PTHR33172:SF91">
    <property type="entry name" value="PROTEIN OXIDATIVE STRESS 3 LIKE 5"/>
    <property type="match status" value="1"/>
</dbReference>
<organism evidence="4 5">
    <name type="scientific">Vanilla planifolia</name>
    <name type="common">Vanilla</name>
    <dbReference type="NCBI Taxonomy" id="51239"/>
    <lineage>
        <taxon>Eukaryota</taxon>
        <taxon>Viridiplantae</taxon>
        <taxon>Streptophyta</taxon>
        <taxon>Embryophyta</taxon>
        <taxon>Tracheophyta</taxon>
        <taxon>Spermatophyta</taxon>
        <taxon>Magnoliopsida</taxon>
        <taxon>Liliopsida</taxon>
        <taxon>Asparagales</taxon>
        <taxon>Orchidaceae</taxon>
        <taxon>Vanilloideae</taxon>
        <taxon>Vanilleae</taxon>
        <taxon>Vanilla</taxon>
    </lineage>
</organism>
<comment type="caution">
    <text evidence="4">The sequence shown here is derived from an EMBL/GenBank/DDBJ whole genome shotgun (WGS) entry which is preliminary data.</text>
</comment>
<evidence type="ECO:0000256" key="1">
    <source>
        <dbReference type="ARBA" id="ARBA00004123"/>
    </source>
</evidence>
<protein>
    <submittedName>
        <fullName evidence="4">Uncharacterized protein</fullName>
    </submittedName>
</protein>
<comment type="subcellular location">
    <subcellularLocation>
        <location evidence="1">Nucleus</location>
    </subcellularLocation>
</comment>
<sequence length="158" mass="17050">MSLVFSPAGQFAMVDRKGTDGYPFMGKGEDEEEGDGFSRNSSIGEASSEDKESGDEAESKLKEHGVLGSLISLEDSLPIKRGLSSFFSGKARSFASLAEVGGGNAVDLVKPENPFNKRRRILMACTASWKRRASYSSLIMEEEEEPGEIQSQTAVSVD</sequence>
<gene>
    <name evidence="4" type="ORF">HPP92_015829</name>
</gene>
<evidence type="ECO:0000313" key="4">
    <source>
        <dbReference type="EMBL" id="KAG0473972.1"/>
    </source>
</evidence>